<evidence type="ECO:0000313" key="3">
    <source>
        <dbReference type="Proteomes" id="UP000470246"/>
    </source>
</evidence>
<reference evidence="2 3" key="1">
    <citation type="submission" date="2020-02" db="EMBL/GenBank/DDBJ databases">
        <title>Geodermatophilus sabuli CPCC 205279 I12A-02694.</title>
        <authorList>
            <person name="Jiang Z."/>
        </authorList>
    </citation>
    <scope>NUCLEOTIDE SEQUENCE [LARGE SCALE GENOMIC DNA]</scope>
    <source>
        <strain evidence="2 3">I12A-02694</strain>
    </source>
</reference>
<dbReference type="EMBL" id="JAAGWF010000022">
    <property type="protein sequence ID" value="NEK59932.1"/>
    <property type="molecule type" value="Genomic_DNA"/>
</dbReference>
<dbReference type="InterPro" id="IPR025164">
    <property type="entry name" value="Toastrack_DUF4097"/>
</dbReference>
<dbReference type="Proteomes" id="UP000470246">
    <property type="component" value="Unassembled WGS sequence"/>
</dbReference>
<comment type="caution">
    <text evidence="2">The sequence shown here is derived from an EMBL/GenBank/DDBJ whole genome shotgun (WGS) entry which is preliminary data.</text>
</comment>
<gene>
    <name evidence="2" type="ORF">GCU56_18920</name>
</gene>
<proteinExistence type="predicted"/>
<protein>
    <submittedName>
        <fullName evidence="2">DUF4097 domain-containing protein</fullName>
    </submittedName>
</protein>
<name>A0A7K3W530_9ACTN</name>
<accession>A0A7K3W530</accession>
<organism evidence="2 3">
    <name type="scientific">Geodermatophilus sabuli</name>
    <dbReference type="NCBI Taxonomy" id="1564158"/>
    <lineage>
        <taxon>Bacteria</taxon>
        <taxon>Bacillati</taxon>
        <taxon>Actinomycetota</taxon>
        <taxon>Actinomycetes</taxon>
        <taxon>Geodermatophilales</taxon>
        <taxon>Geodermatophilaceae</taxon>
        <taxon>Geodermatophilus</taxon>
    </lineage>
</organism>
<dbReference type="RefSeq" id="WP_163483302.1">
    <property type="nucleotide sequence ID" value="NZ_JAAGWF010000022.1"/>
</dbReference>
<sequence>MPTFDTPAPVHARVDVSGGSLRVRAADRSDTVVEVHPSDPHSSADVQAAQQTRVEYAAGRLLISSPRRPRLHFFGGMPSVEIDVCLPADSVVEVSSLAGDVDCEGRLGDVRVDARYGDIRIDRAAGVHARTAAGDVTVAAVDGDADAGTAYGGIRVHEARGDLRLDSSCGDITVDRALGSVGATTRYGEVRIGQAVRGSLVLETAYGDVEAGVREGTAAWLDVAAGSGNVRNLLTPTGGPEDAEETVEIRARTAYGDIVIRRA</sequence>
<dbReference type="AlphaFoldDB" id="A0A7K3W530"/>
<evidence type="ECO:0000259" key="1">
    <source>
        <dbReference type="Pfam" id="PF13349"/>
    </source>
</evidence>
<feature type="domain" description="DUF4097" evidence="1">
    <location>
        <begin position="15"/>
        <end position="234"/>
    </location>
</feature>
<evidence type="ECO:0000313" key="2">
    <source>
        <dbReference type="EMBL" id="NEK59932.1"/>
    </source>
</evidence>
<dbReference type="Pfam" id="PF13349">
    <property type="entry name" value="DUF4097"/>
    <property type="match status" value="1"/>
</dbReference>
<keyword evidence="3" id="KW-1185">Reference proteome</keyword>